<dbReference type="InterPro" id="IPR025269">
    <property type="entry name" value="SAM-like_dom"/>
</dbReference>
<evidence type="ECO:0000256" key="3">
    <source>
        <dbReference type="ARBA" id="ARBA00023172"/>
    </source>
</evidence>
<keyword evidence="6" id="KW-1185">Reference proteome</keyword>
<evidence type="ECO:0000313" key="6">
    <source>
        <dbReference type="Proteomes" id="UP000292424"/>
    </source>
</evidence>
<dbReference type="OrthoDB" id="892893at2"/>
<dbReference type="Gene3D" id="1.10.150.130">
    <property type="match status" value="1"/>
</dbReference>
<organism evidence="5 6">
    <name type="scientific">Rhizosphaericola mali</name>
    <dbReference type="NCBI Taxonomy" id="2545455"/>
    <lineage>
        <taxon>Bacteria</taxon>
        <taxon>Pseudomonadati</taxon>
        <taxon>Bacteroidota</taxon>
        <taxon>Chitinophagia</taxon>
        <taxon>Chitinophagales</taxon>
        <taxon>Chitinophagaceae</taxon>
        <taxon>Rhizosphaericola</taxon>
    </lineage>
</organism>
<dbReference type="InterPro" id="IPR035386">
    <property type="entry name" value="Arm-DNA-bind_5"/>
</dbReference>
<dbReference type="CDD" id="cd01185">
    <property type="entry name" value="INTN1_C_like"/>
    <property type="match status" value="1"/>
</dbReference>
<dbReference type="SUPFAM" id="SSF56349">
    <property type="entry name" value="DNA breaking-rejoining enzymes"/>
    <property type="match status" value="1"/>
</dbReference>
<accession>A0A5P2FYK2</accession>
<evidence type="ECO:0000313" key="5">
    <source>
        <dbReference type="EMBL" id="QES88265.1"/>
    </source>
</evidence>
<proteinExistence type="inferred from homology"/>
<dbReference type="InterPro" id="IPR013762">
    <property type="entry name" value="Integrase-like_cat_sf"/>
</dbReference>
<dbReference type="GO" id="GO:0006310">
    <property type="term" value="P:DNA recombination"/>
    <property type="evidence" value="ECO:0007669"/>
    <property type="project" value="UniProtKB-KW"/>
</dbReference>
<dbReference type="Pfam" id="PF13102">
    <property type="entry name" value="Phage_int_SAM_5"/>
    <property type="match status" value="1"/>
</dbReference>
<name>A0A5P2FYK2_9BACT</name>
<dbReference type="AlphaFoldDB" id="A0A5P2FYK2"/>
<dbReference type="Gene3D" id="1.10.443.10">
    <property type="entry name" value="Intergrase catalytic core"/>
    <property type="match status" value="1"/>
</dbReference>
<dbReference type="InterPro" id="IPR050090">
    <property type="entry name" value="Tyrosine_recombinase_XerCD"/>
</dbReference>
<dbReference type="Pfam" id="PF00589">
    <property type="entry name" value="Phage_integrase"/>
    <property type="match status" value="1"/>
</dbReference>
<evidence type="ECO:0000259" key="4">
    <source>
        <dbReference type="PROSITE" id="PS51898"/>
    </source>
</evidence>
<dbReference type="InterPro" id="IPR010998">
    <property type="entry name" value="Integrase_recombinase_N"/>
</dbReference>
<sequence>MAAQKQTIGIFFFPRKNRTKNGKWPLYIRITVDGERQEFSLKEWILPTSWDETRGAAKGNKPESKEMNTYLEQVRAKVMNAYRELNVENKLITAELLRRKFLGLDETTGTLLELIDYHNENMQNVLTQGTLKNYYSTKRYVLKFLKMKKKRNDLYLSELNYQFLLEFEQFVKQVPLKDFDPCHNNGLMKHIERLKKMVGLAIKLGWLSKDPFVNYKLKFQKFDRPYLNELELKNIELVNINLPLLNIVRDLFVFSCYTGLAPIDLGKLSLDNLVIGVDGGEWIHTERQKTKTIVNVPLLPKAKAIVDKYRDHVVSVRNNRLFPMPTNQEINRELKILAELCNIKKYLTFYMARHTFATTVTLNNGVPLETVSKMMGHTKLSTTQVYARLLNKKIGEDMALLSNKLSQTK</sequence>
<dbReference type="GO" id="GO:0015074">
    <property type="term" value="P:DNA integration"/>
    <property type="evidence" value="ECO:0007669"/>
    <property type="project" value="InterPro"/>
</dbReference>
<dbReference type="KEGG" id="arac:E0W69_006140"/>
<dbReference type="PROSITE" id="PS51898">
    <property type="entry name" value="TYR_RECOMBINASE"/>
    <property type="match status" value="1"/>
</dbReference>
<comment type="similarity">
    <text evidence="1">Belongs to the 'phage' integrase family.</text>
</comment>
<evidence type="ECO:0000256" key="2">
    <source>
        <dbReference type="ARBA" id="ARBA00023125"/>
    </source>
</evidence>
<dbReference type="Proteomes" id="UP000292424">
    <property type="component" value="Chromosome"/>
</dbReference>
<keyword evidence="2" id="KW-0238">DNA-binding</keyword>
<dbReference type="RefSeq" id="WP_131329152.1">
    <property type="nucleotide sequence ID" value="NZ_CP044016.1"/>
</dbReference>
<dbReference type="InterPro" id="IPR002104">
    <property type="entry name" value="Integrase_catalytic"/>
</dbReference>
<keyword evidence="3" id="KW-0233">DNA recombination</keyword>
<feature type="domain" description="Tyr recombinase" evidence="4">
    <location>
        <begin position="221"/>
        <end position="399"/>
    </location>
</feature>
<dbReference type="EMBL" id="CP044016">
    <property type="protein sequence ID" value="QES88265.1"/>
    <property type="molecule type" value="Genomic_DNA"/>
</dbReference>
<dbReference type="InterPro" id="IPR011010">
    <property type="entry name" value="DNA_brk_join_enz"/>
</dbReference>
<protein>
    <submittedName>
        <fullName evidence="5">Site-specific integrase</fullName>
    </submittedName>
</protein>
<gene>
    <name evidence="5" type="ORF">E0W69_006140</name>
</gene>
<dbReference type="Pfam" id="PF17293">
    <property type="entry name" value="Arm-DNA-bind_5"/>
    <property type="match status" value="1"/>
</dbReference>
<evidence type="ECO:0000256" key="1">
    <source>
        <dbReference type="ARBA" id="ARBA00008857"/>
    </source>
</evidence>
<dbReference type="PANTHER" id="PTHR30349:SF64">
    <property type="entry name" value="PROPHAGE INTEGRASE INTD-RELATED"/>
    <property type="match status" value="1"/>
</dbReference>
<dbReference type="PANTHER" id="PTHR30349">
    <property type="entry name" value="PHAGE INTEGRASE-RELATED"/>
    <property type="match status" value="1"/>
</dbReference>
<reference evidence="5 6" key="1">
    <citation type="submission" date="2019-09" db="EMBL/GenBank/DDBJ databases">
        <title>Complete genome sequence of Arachidicoccus sp. B3-10 isolated from apple orchard soil.</title>
        <authorList>
            <person name="Kim H.S."/>
            <person name="Han K.-I."/>
            <person name="Suh M.K."/>
            <person name="Lee K.C."/>
            <person name="Eom M.K."/>
            <person name="Kim J.-S."/>
            <person name="Kang S.W."/>
            <person name="Sin Y."/>
            <person name="Lee J.-S."/>
        </authorList>
    </citation>
    <scope>NUCLEOTIDE SEQUENCE [LARGE SCALE GENOMIC DNA]</scope>
    <source>
        <strain evidence="5 6">B3-10</strain>
    </source>
</reference>
<dbReference type="GO" id="GO:0003677">
    <property type="term" value="F:DNA binding"/>
    <property type="evidence" value="ECO:0007669"/>
    <property type="project" value="UniProtKB-KW"/>
</dbReference>